<organism evidence="2 3">
    <name type="scientific">Shigella flexneri serotype 5b (strain 8401)</name>
    <dbReference type="NCBI Taxonomy" id="373384"/>
    <lineage>
        <taxon>Bacteria</taxon>
        <taxon>Pseudomonadati</taxon>
        <taxon>Pseudomonadota</taxon>
        <taxon>Gammaproteobacteria</taxon>
        <taxon>Enterobacterales</taxon>
        <taxon>Enterobacteriaceae</taxon>
        <taxon>Shigella</taxon>
    </lineage>
</organism>
<dbReference type="EMBL" id="CP000266">
    <property type="protein sequence ID" value="ABF05219.1"/>
    <property type="molecule type" value="Genomic_DNA"/>
</dbReference>
<reference evidence="2 3" key="1">
    <citation type="journal article" date="2006" name="BMC Genomics">
        <title>Complete genome sequence of Shigella flexneri 5b and comparison with Shigella flexneri 2a.</title>
        <authorList>
            <person name="Nie H."/>
            <person name="Yang F."/>
            <person name="Zhang X."/>
            <person name="Yang J."/>
            <person name="Chen L."/>
            <person name="Wang J."/>
            <person name="Xiong Z."/>
            <person name="Peng J."/>
            <person name="Sun L."/>
            <person name="Dong J."/>
            <person name="Xue Y."/>
            <person name="Xu X."/>
            <person name="Chen S."/>
            <person name="Yao Z."/>
            <person name="Shen Y."/>
            <person name="Jin Q."/>
        </authorList>
    </citation>
    <scope>NUCLEOTIDE SEQUENCE [LARGE SCALE GENOMIC DNA]</scope>
    <source>
        <strain evidence="2 3">8401</strain>
    </source>
</reference>
<protein>
    <submittedName>
        <fullName evidence="2">Uncharacterized protein</fullName>
    </submittedName>
</protein>
<proteinExistence type="predicted"/>
<dbReference type="Proteomes" id="UP000000659">
    <property type="component" value="Chromosome"/>
</dbReference>
<feature type="region of interest" description="Disordered" evidence="1">
    <location>
        <begin position="104"/>
        <end position="129"/>
    </location>
</feature>
<evidence type="ECO:0000256" key="1">
    <source>
        <dbReference type="SAM" id="MobiDB-lite"/>
    </source>
</evidence>
<evidence type="ECO:0000313" key="3">
    <source>
        <dbReference type="Proteomes" id="UP000000659"/>
    </source>
</evidence>
<evidence type="ECO:0000313" key="2">
    <source>
        <dbReference type="EMBL" id="ABF05219.1"/>
    </source>
</evidence>
<sequence>MKLTDKPGSVVDSHSSRPAIAHWLKQPTRVQYGPYLMNPYLALLRVEFTVPRTVTSRAVRSYRTLSPLPDPACTGHRRFALCCTGRGFPPPGVTWHPALWSPDFPPLRPSPPKRTTTKRRLSGQLRRAV</sequence>
<dbReference type="AlphaFoldDB" id="Q0T0E6"/>
<name>Q0T0E6_SHIF8</name>
<dbReference type="KEGG" id="sfv:SFV_3163"/>
<dbReference type="AntiFam" id="ANF00041">
    <property type="entry name" value="Antisense to RNaseP"/>
</dbReference>
<dbReference type="HOGENOM" id="CLU_117560_0_0_6"/>
<gene>
    <name evidence="2" type="ordered locus">SFV_3163</name>
</gene>
<accession>Q0T0E6</accession>